<comment type="caution">
    <text evidence="1">The sequence shown here is derived from an EMBL/GenBank/DDBJ whole genome shotgun (WGS) entry which is preliminary data.</text>
</comment>
<accession>S9UD40</accession>
<reference evidence="1 3" key="1">
    <citation type="journal article" date="2013" name="PLoS ONE">
        <title>Predicting the Proteins of Angomonas deanei, Strigomonas culicis and Their Respective Endosymbionts Reveals New Aspects of the Trypanosomatidae Family.</title>
        <authorList>
            <person name="Motta M.C."/>
            <person name="Martins A.C."/>
            <person name="de Souza S.S."/>
            <person name="Catta-Preta C.M."/>
            <person name="Silva R."/>
            <person name="Klein C.C."/>
            <person name="de Almeida L.G."/>
            <person name="de Lima Cunha O."/>
            <person name="Ciapina L.P."/>
            <person name="Brocchi M."/>
            <person name="Colabardini A.C."/>
            <person name="de Araujo Lima B."/>
            <person name="Machado C.R."/>
            <person name="de Almeida Soares C.M."/>
            <person name="Probst C.M."/>
            <person name="de Menezes C.B."/>
            <person name="Thompson C.E."/>
            <person name="Bartholomeu D.C."/>
            <person name="Gradia D.F."/>
            <person name="Pavoni D.P."/>
            <person name="Grisard E.C."/>
            <person name="Fantinatti-Garboggini F."/>
            <person name="Marchini F.K."/>
            <person name="Rodrigues-Luiz G.F."/>
            <person name="Wagner G."/>
            <person name="Goldman G.H."/>
            <person name="Fietto J.L."/>
            <person name="Elias M.C."/>
            <person name="Goldman M.H."/>
            <person name="Sagot M.F."/>
            <person name="Pereira M."/>
            <person name="Stoco P.H."/>
            <person name="de Mendonca-Neto R.P."/>
            <person name="Teixeira S.M."/>
            <person name="Maciel T.E."/>
            <person name="de Oliveira Mendes T.A."/>
            <person name="Urmenyi T.P."/>
            <person name="de Souza W."/>
            <person name="Schenkman S."/>
            <person name="de Vasconcelos A.T."/>
        </authorList>
    </citation>
    <scope>NUCLEOTIDE SEQUENCE [LARGE SCALE GENOMIC DNA]</scope>
</reference>
<proteinExistence type="predicted"/>
<keyword evidence="3" id="KW-1185">Reference proteome</keyword>
<gene>
    <name evidence="2" type="ORF">STCU_02933</name>
    <name evidence="1" type="ORF">STCU_06164</name>
</gene>
<evidence type="ECO:0000313" key="2">
    <source>
        <dbReference type="EMBL" id="EPY32194.1"/>
    </source>
</evidence>
<protein>
    <submittedName>
        <fullName evidence="1">Uncharacterized protein</fullName>
    </submittedName>
</protein>
<dbReference type="EMBL" id="ATMH01002933">
    <property type="protein sequence ID" value="EPY32194.1"/>
    <property type="molecule type" value="Genomic_DNA"/>
</dbReference>
<name>S9UD40_9TRYP</name>
<organism evidence="1 3">
    <name type="scientific">Strigomonas culicis</name>
    <dbReference type="NCBI Taxonomy" id="28005"/>
    <lineage>
        <taxon>Eukaryota</taxon>
        <taxon>Discoba</taxon>
        <taxon>Euglenozoa</taxon>
        <taxon>Kinetoplastea</taxon>
        <taxon>Metakinetoplastina</taxon>
        <taxon>Trypanosomatida</taxon>
        <taxon>Trypanosomatidae</taxon>
        <taxon>Strigomonadinae</taxon>
        <taxon>Strigomonas</taxon>
    </lineage>
</organism>
<reference evidence="1" key="2">
    <citation type="submission" date="2013-03" db="EMBL/GenBank/DDBJ databases">
        <authorList>
            <person name="Motta M.C.M."/>
            <person name="Martins A.C.A."/>
            <person name="Preta C.M.C.C."/>
            <person name="Silva R."/>
            <person name="de Souza S.S."/>
            <person name="Klein C.C."/>
            <person name="de Almeida L.G.P."/>
            <person name="Cunha O.L."/>
            <person name="Colabardini A.C."/>
            <person name="Lima B.A."/>
            <person name="Machado C.R."/>
            <person name="Soares C.M.A."/>
            <person name="de Menezes C.B.A."/>
            <person name="Bartolomeu D.C."/>
            <person name="Grisard E.C."/>
            <person name="Fantinatti-Garboggini F."/>
            <person name="Rodrigues-Luiz G.F."/>
            <person name="Wagner G."/>
            <person name="Goldman G.H."/>
            <person name="Fietto J.L.R."/>
            <person name="Ciapina L.P."/>
            <person name="Brocchi M."/>
            <person name="Elias M.C."/>
            <person name="Goldman M.H.S."/>
            <person name="Sagot M.-F."/>
            <person name="Pereira M."/>
            <person name="Stoco P.H."/>
            <person name="Teixeira S.M.R."/>
            <person name="de Mendonca-Neto R.P."/>
            <person name="Maciel T.E.F."/>
            <person name="Mendes T.A.O."/>
            <person name="Urmenyi T.P."/>
            <person name="Teixeira M.M.G."/>
            <person name="de Camargo E.F.P."/>
            <person name="de Sousa W."/>
            <person name="Schenkman S."/>
            <person name="de Vasconcelos A.T.R."/>
        </authorList>
    </citation>
    <scope>NUCLEOTIDE SEQUENCE</scope>
</reference>
<dbReference type="Proteomes" id="UP000015354">
    <property type="component" value="Unassembled WGS sequence"/>
</dbReference>
<evidence type="ECO:0000313" key="3">
    <source>
        <dbReference type="Proteomes" id="UP000015354"/>
    </source>
</evidence>
<evidence type="ECO:0000313" key="1">
    <source>
        <dbReference type="EMBL" id="EPY26619.1"/>
    </source>
</evidence>
<dbReference type="EMBL" id="ATMH01006164">
    <property type="protein sequence ID" value="EPY26619.1"/>
    <property type="molecule type" value="Genomic_DNA"/>
</dbReference>
<dbReference type="AlphaFoldDB" id="S9UD40"/>
<dbReference type="OrthoDB" id="273174at2759"/>
<sequence>MFLRVRGKGGCPENSQAVIMHTRGFRHTHTVPPRHHHYRAAATKSGSRVVEDSDGIASGGILTRPCRYPHIAIGIQSTHLARVQQLTFLKEHQVMVTTAEGGAAPHAAAAGDSAAAATVSDDDIRFMWKEIWNVYDILYDEIDLFLSDSESLLQSVVDRTLITNEFVPPTNASFSLPSLRQGNDKIIVATHYFANGMIPDIGDDVPLPLLQLPITGPKSTLLVLDVSAMDLAKAHVKVAMEVAWLAAFATVHRKPLLLEAAAIVVKMPYSVMPTMMQLELSPHKAAQHALEGLDFLGEYLVHLYRNLARVVLGGRCASTPVIYFVGNEESELLGDIVASHKCSQITALAGDHLFSPEQLAGMSAAILAATGNQVKDACVTSVPLKALIEGEEEAWDPYTQAEMSRLNFCPCCGDCGDDEGHGHGHAH</sequence>